<dbReference type="AlphaFoldDB" id="F4LT98"/>
<organism evidence="1 2">
    <name type="scientific">Tepidanaerobacter acetatoxydans (strain DSM 21804 / JCM 16047 / Re1)</name>
    <dbReference type="NCBI Taxonomy" id="1209989"/>
    <lineage>
        <taxon>Bacteria</taxon>
        <taxon>Bacillati</taxon>
        <taxon>Bacillota</taxon>
        <taxon>Clostridia</taxon>
        <taxon>Thermosediminibacterales</taxon>
        <taxon>Tepidanaerobacteraceae</taxon>
        <taxon>Tepidanaerobacter</taxon>
    </lineage>
</organism>
<evidence type="ECO:0000313" key="2">
    <source>
        <dbReference type="Proteomes" id="UP000010802"/>
    </source>
</evidence>
<dbReference type="KEGG" id="tep:TepRe1_2395"/>
<dbReference type="PATRIC" id="fig|1209989.3.peg.2965"/>
<dbReference type="RefSeq" id="WP_013779417.1">
    <property type="nucleotide sequence ID" value="NC_015519.1"/>
</dbReference>
<dbReference type="eggNOG" id="ENOG502ZDSF">
    <property type="taxonomic scope" value="Bacteria"/>
</dbReference>
<reference evidence="2" key="1">
    <citation type="journal article" date="2013" name="Genome Announc.">
        <title>First genome sequence of a syntrophic acetate-oxidizing bacterium, Tepidanaerobacter acetatoxydans strain Re1.</title>
        <authorList>
            <person name="Manzoor S."/>
            <person name="Bongcam-Rudloff E."/>
            <person name="Schnurer A."/>
            <person name="Muller B."/>
        </authorList>
    </citation>
    <scope>NUCLEOTIDE SEQUENCE [LARGE SCALE GENOMIC DNA]</scope>
    <source>
        <strain evidence="2">Re1</strain>
    </source>
</reference>
<proteinExistence type="predicted"/>
<keyword evidence="2" id="KW-1185">Reference proteome</keyword>
<protein>
    <submittedName>
        <fullName evidence="1">Uncharacterized protein</fullName>
    </submittedName>
</protein>
<dbReference type="OrthoDB" id="9963632at2"/>
<gene>
    <name evidence="1" type="ordered locus">TEPIRE1_2577</name>
</gene>
<dbReference type="HOGENOM" id="CLU_204467_0_0_9"/>
<sequence length="60" mass="7178">MKKCAYQGYLLEAKPGSLYCKYHARMVAIEDKYPEWLKDRLKEKRREIPKSKAKNVIECK</sequence>
<accession>F4LT98</accession>
<dbReference type="EMBL" id="HF563609">
    <property type="protein sequence ID" value="CCP27445.1"/>
    <property type="molecule type" value="Genomic_DNA"/>
</dbReference>
<evidence type="ECO:0000313" key="1">
    <source>
        <dbReference type="EMBL" id="CCP27445.1"/>
    </source>
</evidence>
<accession>L0S2E5</accession>
<dbReference type="Proteomes" id="UP000010802">
    <property type="component" value="Chromosome"/>
</dbReference>
<dbReference type="KEGG" id="tae:TepiRe1_2577"/>
<name>F4LT98_TEPAE</name>